<reference evidence="1" key="1">
    <citation type="submission" date="2023-04" db="EMBL/GenBank/DDBJ databases">
        <title>Candida boidinii NBRC 1967.</title>
        <authorList>
            <person name="Ichikawa N."/>
            <person name="Sato H."/>
            <person name="Tonouchi N."/>
        </authorList>
    </citation>
    <scope>NUCLEOTIDE SEQUENCE</scope>
    <source>
        <strain evidence="1">NBRC 1967</strain>
    </source>
</reference>
<organism evidence="1 2">
    <name type="scientific">Candida boidinii</name>
    <name type="common">Yeast</name>
    <dbReference type="NCBI Taxonomy" id="5477"/>
    <lineage>
        <taxon>Eukaryota</taxon>
        <taxon>Fungi</taxon>
        <taxon>Dikarya</taxon>
        <taxon>Ascomycota</taxon>
        <taxon>Saccharomycotina</taxon>
        <taxon>Pichiomycetes</taxon>
        <taxon>Pichiales</taxon>
        <taxon>Pichiaceae</taxon>
        <taxon>Ogataea</taxon>
        <taxon>Ogataea/Candida clade</taxon>
    </lineage>
</organism>
<keyword evidence="2" id="KW-1185">Reference proteome</keyword>
<accession>A0ACB5TVW6</accession>
<dbReference type="EMBL" id="BSXV01002499">
    <property type="protein sequence ID" value="GME95920.1"/>
    <property type="molecule type" value="Genomic_DNA"/>
</dbReference>
<gene>
    <name evidence="1" type="ORF">Cboi01_000409300</name>
</gene>
<evidence type="ECO:0000313" key="2">
    <source>
        <dbReference type="Proteomes" id="UP001165101"/>
    </source>
</evidence>
<evidence type="ECO:0000313" key="1">
    <source>
        <dbReference type="EMBL" id="GME95920.1"/>
    </source>
</evidence>
<name>A0ACB5TVW6_CANBO</name>
<sequence length="201" mass="22819">MNLRQQLQQGLNMAMVISTAYIFWKSLCIFTNSNSPLVVVLSGSMEPAFQRGDILFLWNKQEYLNIGDIVVYEREGKDIPIVHRVLREHKIEKSIKKLNKQENQLTKTSLPINLNFINFITGLKPSKLSQKLLTKGDNNAIDDLPLYTPGKPYLDREDDIIGSVKGYLPLVGYITILISENAYFKYALLGLLALSSLVQNE</sequence>
<comment type="caution">
    <text evidence="1">The sequence shown here is derived from an EMBL/GenBank/DDBJ whole genome shotgun (WGS) entry which is preliminary data.</text>
</comment>
<protein>
    <submittedName>
        <fullName evidence="1">Unnamed protein product</fullName>
    </submittedName>
</protein>
<dbReference type="Proteomes" id="UP001165101">
    <property type="component" value="Unassembled WGS sequence"/>
</dbReference>
<proteinExistence type="predicted"/>